<protein>
    <recommendedName>
        <fullName evidence="4">ABC transporter permease</fullName>
    </recommendedName>
</protein>
<sequence>MNANVFFMELRRHRRVILIWCAVLLVLNAFMMFFYPIVIESGVFQQMDSFFSNPFFKGMMTTFGVDLENMTSPLGYYVTYNAVYTMLLGSLVAILLGGRLVAREEKEKTAEFLLTKPVTRGEVLNSKMAALAVLVTGLNVVVVLAGFIMLEIFSDAPYDVGAFLTVSWQTWLLTLAFGAVGFLVAALAKRARAVTGASLGIVLGFYIVSGLSRISESTRAIGFISPFRFVQTDIVAGAPDGGWWRAAYFIGLAAVCVLVSHIVYRRKDILL</sequence>
<dbReference type="PANTHER" id="PTHR43471">
    <property type="entry name" value="ABC TRANSPORTER PERMEASE"/>
    <property type="match status" value="1"/>
</dbReference>
<dbReference type="Pfam" id="PF12679">
    <property type="entry name" value="ABC2_membrane_2"/>
    <property type="match status" value="1"/>
</dbReference>
<evidence type="ECO:0000256" key="1">
    <source>
        <dbReference type="SAM" id="Phobius"/>
    </source>
</evidence>
<feature type="transmembrane region" description="Helical" evidence="1">
    <location>
        <begin position="170"/>
        <end position="188"/>
    </location>
</feature>
<keyword evidence="1" id="KW-1133">Transmembrane helix</keyword>
<dbReference type="STRING" id="1817816.A2Y64_09515"/>
<feature type="transmembrane region" description="Helical" evidence="1">
    <location>
        <begin position="16"/>
        <end position="38"/>
    </location>
</feature>
<dbReference type="Proteomes" id="UP000177187">
    <property type="component" value="Unassembled WGS sequence"/>
</dbReference>
<evidence type="ECO:0000313" key="2">
    <source>
        <dbReference type="EMBL" id="OGD74592.1"/>
    </source>
</evidence>
<accession>A0A1F5F4N7</accession>
<keyword evidence="1" id="KW-0812">Transmembrane</keyword>
<feature type="transmembrane region" description="Helical" evidence="1">
    <location>
        <begin position="129"/>
        <end position="150"/>
    </location>
</feature>
<dbReference type="GO" id="GO:0140359">
    <property type="term" value="F:ABC-type transporter activity"/>
    <property type="evidence" value="ECO:0007669"/>
    <property type="project" value="InterPro"/>
</dbReference>
<evidence type="ECO:0000313" key="3">
    <source>
        <dbReference type="Proteomes" id="UP000177187"/>
    </source>
</evidence>
<dbReference type="GO" id="GO:0005886">
    <property type="term" value="C:plasma membrane"/>
    <property type="evidence" value="ECO:0007669"/>
    <property type="project" value="UniProtKB-SubCell"/>
</dbReference>
<reference evidence="2 3" key="1">
    <citation type="journal article" date="2016" name="Nat. Commun.">
        <title>Thousands of microbial genomes shed light on interconnected biogeochemical processes in an aquifer system.</title>
        <authorList>
            <person name="Anantharaman K."/>
            <person name="Brown C.T."/>
            <person name="Hug L.A."/>
            <person name="Sharon I."/>
            <person name="Castelle C.J."/>
            <person name="Probst A.J."/>
            <person name="Thomas B.C."/>
            <person name="Singh A."/>
            <person name="Wilkins M.J."/>
            <person name="Karaoz U."/>
            <person name="Brodie E.L."/>
            <person name="Williams K.H."/>
            <person name="Hubbard S.S."/>
            <person name="Banfield J.F."/>
        </authorList>
    </citation>
    <scope>NUCLEOTIDE SEQUENCE [LARGE SCALE GENOMIC DNA]</scope>
</reference>
<name>A0A1F5F4N7_9BACT</name>
<comment type="caution">
    <text evidence="2">The sequence shown here is derived from an EMBL/GenBank/DDBJ whole genome shotgun (WGS) entry which is preliminary data.</text>
</comment>
<feature type="transmembrane region" description="Helical" evidence="1">
    <location>
        <begin position="195"/>
        <end position="214"/>
    </location>
</feature>
<proteinExistence type="predicted"/>
<gene>
    <name evidence="2" type="ORF">A2Y64_09515</name>
</gene>
<feature type="transmembrane region" description="Helical" evidence="1">
    <location>
        <begin position="82"/>
        <end position="102"/>
    </location>
</feature>
<keyword evidence="1" id="KW-0472">Membrane</keyword>
<organism evidence="2 3">
    <name type="scientific">Candidatus Coatesbacteria bacterium RBG_13_66_14</name>
    <dbReference type="NCBI Taxonomy" id="1817816"/>
    <lineage>
        <taxon>Bacteria</taxon>
        <taxon>Candidatus Coatesiibacteriota</taxon>
    </lineage>
</organism>
<feature type="transmembrane region" description="Helical" evidence="1">
    <location>
        <begin position="246"/>
        <end position="264"/>
    </location>
</feature>
<evidence type="ECO:0008006" key="4">
    <source>
        <dbReference type="Google" id="ProtNLM"/>
    </source>
</evidence>
<dbReference type="AlphaFoldDB" id="A0A1F5F4N7"/>
<dbReference type="EMBL" id="MFAF01000099">
    <property type="protein sequence ID" value="OGD74592.1"/>
    <property type="molecule type" value="Genomic_DNA"/>
</dbReference>